<organism evidence="3 4">
    <name type="scientific">Hungatella hathewayi</name>
    <dbReference type="NCBI Taxonomy" id="154046"/>
    <lineage>
        <taxon>Bacteria</taxon>
        <taxon>Bacillati</taxon>
        <taxon>Bacillota</taxon>
        <taxon>Clostridia</taxon>
        <taxon>Lachnospirales</taxon>
        <taxon>Lachnospiraceae</taxon>
        <taxon>Hungatella</taxon>
    </lineage>
</organism>
<protein>
    <submittedName>
        <fullName evidence="3">Sensor histidine kinase</fullName>
    </submittedName>
</protein>
<keyword evidence="1" id="KW-0812">Transmembrane</keyword>
<dbReference type="Pfam" id="PF06580">
    <property type="entry name" value="His_kinase"/>
    <property type="match status" value="1"/>
</dbReference>
<reference evidence="3 4" key="1">
    <citation type="submission" date="2018-08" db="EMBL/GenBank/DDBJ databases">
        <title>A genome reference for cultivated species of the human gut microbiota.</title>
        <authorList>
            <person name="Zou Y."/>
            <person name="Xue W."/>
            <person name="Luo G."/>
        </authorList>
    </citation>
    <scope>NUCLEOTIDE SEQUENCE [LARGE SCALE GENOMIC DNA]</scope>
    <source>
        <strain evidence="3 4">AF19-21</strain>
    </source>
</reference>
<dbReference type="Proteomes" id="UP000261111">
    <property type="component" value="Unassembled WGS sequence"/>
</dbReference>
<keyword evidence="1" id="KW-0472">Membrane</keyword>
<dbReference type="PANTHER" id="PTHR34220">
    <property type="entry name" value="SENSOR HISTIDINE KINASE YPDA"/>
    <property type="match status" value="1"/>
</dbReference>
<evidence type="ECO:0000313" key="4">
    <source>
        <dbReference type="Proteomes" id="UP000261111"/>
    </source>
</evidence>
<evidence type="ECO:0000259" key="2">
    <source>
        <dbReference type="Pfam" id="PF06580"/>
    </source>
</evidence>
<dbReference type="GO" id="GO:0000155">
    <property type="term" value="F:phosphorelay sensor kinase activity"/>
    <property type="evidence" value="ECO:0007669"/>
    <property type="project" value="InterPro"/>
</dbReference>
<gene>
    <name evidence="3" type="ORF">DWX41_01645</name>
</gene>
<dbReference type="Gene3D" id="3.30.565.10">
    <property type="entry name" value="Histidine kinase-like ATPase, C-terminal domain"/>
    <property type="match status" value="1"/>
</dbReference>
<evidence type="ECO:0000313" key="3">
    <source>
        <dbReference type="EMBL" id="RGC34934.1"/>
    </source>
</evidence>
<proteinExistence type="predicted"/>
<keyword evidence="3" id="KW-0418">Kinase</keyword>
<comment type="caution">
    <text evidence="3">The sequence shown here is derived from an EMBL/GenBank/DDBJ whole genome shotgun (WGS) entry which is preliminary data.</text>
</comment>
<dbReference type="AlphaFoldDB" id="A0A3E2X0X2"/>
<dbReference type="InterPro" id="IPR050640">
    <property type="entry name" value="Bact_2-comp_sensor_kinase"/>
</dbReference>
<evidence type="ECO:0000256" key="1">
    <source>
        <dbReference type="SAM" id="Phobius"/>
    </source>
</evidence>
<name>A0A3E2X0X2_9FIRM</name>
<accession>A0A3E2X0X2</accession>
<dbReference type="PANTHER" id="PTHR34220:SF7">
    <property type="entry name" value="SENSOR HISTIDINE KINASE YPDA"/>
    <property type="match status" value="1"/>
</dbReference>
<dbReference type="SUPFAM" id="SSF55874">
    <property type="entry name" value="ATPase domain of HSP90 chaperone/DNA topoisomerase II/histidine kinase"/>
    <property type="match status" value="1"/>
</dbReference>
<feature type="transmembrane region" description="Helical" evidence="1">
    <location>
        <begin position="20"/>
        <end position="40"/>
    </location>
</feature>
<dbReference type="InterPro" id="IPR036890">
    <property type="entry name" value="HATPase_C_sf"/>
</dbReference>
<feature type="domain" description="Signal transduction histidine kinase internal region" evidence="2">
    <location>
        <begin position="405"/>
        <end position="482"/>
    </location>
</feature>
<dbReference type="GO" id="GO:0016020">
    <property type="term" value="C:membrane"/>
    <property type="evidence" value="ECO:0007669"/>
    <property type="project" value="InterPro"/>
</dbReference>
<dbReference type="EMBL" id="QVIA01000002">
    <property type="protein sequence ID" value="RGC34934.1"/>
    <property type="molecule type" value="Genomic_DNA"/>
</dbReference>
<sequence>MLIMIRSNKTKIKTIQSTLIFTYFFMLIIVFFSIMLIFAVTQTQRINKESFQLITQNVKNISSYLENETDSLKTLANNISYSSLVEKHFLTYLEHDSMASDTDMADYHDIQNTKILIDILTAIIGPEQPASQIYLHSFTEGTFGVGLDTSTSQESITNAAWFPLLNSSPHKKIYLWEEAPRLASFFSYKGGADCLSFYTMYYNQYNNAIGIIEVKKTSAELKRKIEHISSSYGEDLYIYDSSQNCVYTSSATPADYNSLIRKPSRESKTDTVIHTFRNNKNVFYQTSESNGFTTVIAIEKSDLYAPIWSYIQKNILIFIGFSCIALLLAYLVSKSISAPIKQIYSQIKSFQLSPASQSRVSDLVSVNTGILEFNTLYDALIDMQKKAQLSMEHEILIQNQEMHSRMLALQSQMNPHFLYNSLATVQSMAEENMNEEIIQMCQTISKILRYISSDKELLVPLKDEAYHTENYLKCMQMRYEDDIEYSIDIPKEMMSIRLPKLCLQPLAENSVKYLTSSVKAPWKIKIAGRVTTTYWEVSVSDNGLGFTEEVINSLEEQIKEIDRTSLLPSLEINGMGLINIYIRFKLFYKGYHIFRVRNNIEGGATITLGGSIYDES</sequence>
<keyword evidence="3" id="KW-0808">Transferase</keyword>
<dbReference type="InterPro" id="IPR010559">
    <property type="entry name" value="Sig_transdc_His_kin_internal"/>
</dbReference>
<keyword evidence="1" id="KW-1133">Transmembrane helix</keyword>